<dbReference type="Gene3D" id="3.40.50.2300">
    <property type="match status" value="1"/>
</dbReference>
<reference evidence="4 5" key="1">
    <citation type="submission" date="2019-01" db="EMBL/GenBank/DDBJ databases">
        <title>Lacunisphaera sp. strain TWA-58.</title>
        <authorList>
            <person name="Chen W.-M."/>
        </authorList>
    </citation>
    <scope>NUCLEOTIDE SEQUENCE [LARGE SCALE GENOMIC DNA]</scope>
    <source>
        <strain evidence="4 5">TWA-58</strain>
    </source>
</reference>
<dbReference type="SMART" id="SM00448">
    <property type="entry name" value="REC"/>
    <property type="match status" value="1"/>
</dbReference>
<dbReference type="PANTHER" id="PTHR44591">
    <property type="entry name" value="STRESS RESPONSE REGULATOR PROTEIN 1"/>
    <property type="match status" value="1"/>
</dbReference>
<evidence type="ECO:0000259" key="3">
    <source>
        <dbReference type="PROSITE" id="PS50110"/>
    </source>
</evidence>
<name>A0A4Q1CB01_9BACT</name>
<evidence type="ECO:0000313" key="4">
    <source>
        <dbReference type="EMBL" id="RXK56071.1"/>
    </source>
</evidence>
<dbReference type="GO" id="GO:0000160">
    <property type="term" value="P:phosphorelay signal transduction system"/>
    <property type="evidence" value="ECO:0007669"/>
    <property type="project" value="InterPro"/>
</dbReference>
<dbReference type="SUPFAM" id="SSF52172">
    <property type="entry name" value="CheY-like"/>
    <property type="match status" value="1"/>
</dbReference>
<protein>
    <submittedName>
        <fullName evidence="4">Response regulator</fullName>
    </submittedName>
</protein>
<accession>A0A4Q1CB01</accession>
<feature type="modified residue" description="4-aspartylphosphate" evidence="2">
    <location>
        <position position="65"/>
    </location>
</feature>
<evidence type="ECO:0000256" key="2">
    <source>
        <dbReference type="PROSITE-ProRule" id="PRU00169"/>
    </source>
</evidence>
<dbReference type="InterPro" id="IPR001789">
    <property type="entry name" value="Sig_transdc_resp-reg_receiver"/>
</dbReference>
<comment type="caution">
    <text evidence="4">The sequence shown here is derived from an EMBL/GenBank/DDBJ whole genome shotgun (WGS) entry which is preliminary data.</text>
</comment>
<gene>
    <name evidence="4" type="ORF">ESB00_09385</name>
</gene>
<dbReference type="PANTHER" id="PTHR44591:SF3">
    <property type="entry name" value="RESPONSE REGULATORY DOMAIN-CONTAINING PROTEIN"/>
    <property type="match status" value="1"/>
</dbReference>
<feature type="domain" description="Response regulatory" evidence="3">
    <location>
        <begin position="13"/>
        <end position="132"/>
    </location>
</feature>
<dbReference type="PROSITE" id="PS50110">
    <property type="entry name" value="RESPONSE_REGULATORY"/>
    <property type="match status" value="1"/>
</dbReference>
<proteinExistence type="predicted"/>
<dbReference type="InterPro" id="IPR011006">
    <property type="entry name" value="CheY-like_superfamily"/>
</dbReference>
<dbReference type="AlphaFoldDB" id="A0A4Q1CB01"/>
<evidence type="ECO:0000256" key="1">
    <source>
        <dbReference type="ARBA" id="ARBA00022553"/>
    </source>
</evidence>
<dbReference type="CDD" id="cd00156">
    <property type="entry name" value="REC"/>
    <property type="match status" value="1"/>
</dbReference>
<dbReference type="Proteomes" id="UP000290218">
    <property type="component" value="Unassembled WGS sequence"/>
</dbReference>
<sequence length="137" mass="15722">MSMESSTGHRLMNILIADDEARYRVMMGHLFEKWPEHQLTLAEDGNEAWTLLDDPKRWFDVVFLDLNMPKSGGLDVLRRLRESPLHKSVEPVICTASNDRETIKQAIALGVRHYIVKPWTEAQIADKLRQIAAKRAA</sequence>
<dbReference type="EMBL" id="SDHX01000001">
    <property type="protein sequence ID" value="RXK56071.1"/>
    <property type="molecule type" value="Genomic_DNA"/>
</dbReference>
<keyword evidence="5" id="KW-1185">Reference proteome</keyword>
<dbReference type="Pfam" id="PF00072">
    <property type="entry name" value="Response_reg"/>
    <property type="match status" value="1"/>
</dbReference>
<organism evidence="4 5">
    <name type="scientific">Oleiharenicola lentus</name>
    <dbReference type="NCBI Taxonomy" id="2508720"/>
    <lineage>
        <taxon>Bacteria</taxon>
        <taxon>Pseudomonadati</taxon>
        <taxon>Verrucomicrobiota</taxon>
        <taxon>Opitutia</taxon>
        <taxon>Opitutales</taxon>
        <taxon>Opitutaceae</taxon>
        <taxon>Oleiharenicola</taxon>
    </lineage>
</organism>
<evidence type="ECO:0000313" key="5">
    <source>
        <dbReference type="Proteomes" id="UP000290218"/>
    </source>
</evidence>
<keyword evidence="1 2" id="KW-0597">Phosphoprotein</keyword>
<dbReference type="InterPro" id="IPR050595">
    <property type="entry name" value="Bact_response_regulator"/>
</dbReference>